<dbReference type="PANTHER" id="PTHR18898">
    <property type="entry name" value="NUCLEOPROTEIN TPR-RELATED"/>
    <property type="match status" value="1"/>
</dbReference>
<reference evidence="2 3" key="1">
    <citation type="submission" date="2024-01" db="EMBL/GenBank/DDBJ databases">
        <authorList>
            <person name="Allen C."/>
            <person name="Tagirdzhanova G."/>
        </authorList>
    </citation>
    <scope>NUCLEOTIDE SEQUENCE [LARGE SCALE GENOMIC DNA]</scope>
</reference>
<feature type="region of interest" description="Disordered" evidence="1">
    <location>
        <begin position="1"/>
        <end position="104"/>
    </location>
</feature>
<feature type="region of interest" description="Disordered" evidence="1">
    <location>
        <begin position="142"/>
        <end position="215"/>
    </location>
</feature>
<evidence type="ECO:0000313" key="2">
    <source>
        <dbReference type="EMBL" id="CAK7222715.1"/>
    </source>
</evidence>
<feature type="compositionally biased region" description="Acidic residues" evidence="1">
    <location>
        <begin position="1037"/>
        <end position="1051"/>
    </location>
</feature>
<proteinExistence type="predicted"/>
<feature type="compositionally biased region" description="Polar residues" evidence="1">
    <location>
        <begin position="609"/>
        <end position="620"/>
    </location>
</feature>
<feature type="compositionally biased region" description="Low complexity" evidence="1">
    <location>
        <begin position="595"/>
        <end position="608"/>
    </location>
</feature>
<feature type="compositionally biased region" description="Low complexity" evidence="1">
    <location>
        <begin position="47"/>
        <end position="57"/>
    </location>
</feature>
<feature type="compositionally biased region" description="Low complexity" evidence="1">
    <location>
        <begin position="142"/>
        <end position="163"/>
    </location>
</feature>
<accession>A0ABP0BST2</accession>
<dbReference type="EMBL" id="CAWUHD010000046">
    <property type="protein sequence ID" value="CAK7222715.1"/>
    <property type="molecule type" value="Genomic_DNA"/>
</dbReference>
<evidence type="ECO:0008006" key="4">
    <source>
        <dbReference type="Google" id="ProtNLM"/>
    </source>
</evidence>
<feature type="region of interest" description="Disordered" evidence="1">
    <location>
        <begin position="429"/>
        <end position="448"/>
    </location>
</feature>
<evidence type="ECO:0000256" key="1">
    <source>
        <dbReference type="SAM" id="MobiDB-lite"/>
    </source>
</evidence>
<gene>
    <name evidence="2" type="ORF">SEUCBS140593_004992</name>
</gene>
<sequence>MSGDAAPGAVSSSSTPLSSSDPVASTAPETVKTVPPPVVEEVPPPAEAEQPQETAETSAPEPQPTEAPSVSKAPESSVPPNYEALPQPQAPPVAPPTYESEEIIISATDAPAIITTTSSPPTMTSALASSVLSAQAPAAPTAQTTASTATTATTAPAQATAPTIAPPTTPLALHPIRSGGPGGPPPGSNPKHPKLPAKAVPSEKPVEAPVSGDGASAKKPLTLLELPVDILRLIVKEITHTNDLTSLALANSTLYNLAIPHIYSRFDIVWPDPTAPPTEGKSVDALTYGLSTLCLGSAFARTAHRLRNNLRHRGFSGRKNGGSSGSNSLREHTKFGSPNYAKYTRKFSLGNGPSDWVAEYMINKEAGKMLGTLVALCVAKMQNLENFVWDMPTGVVSDVFMALASLPDFDPENDKCKLDRIWIRWHNNSETQSPPASPSSSPGLPPAAPQLFVPQGSNLTPIGIMLPPHSGHPAPRPAIPYSSSQVEFPTFSVVPPLRSLTVLDIDEIAYLDELAVLIERSCSRLNELRIGIASHAIRKDFVQTWDGNNLQQVDLEASWPGESTIGDRRLGGVLGILVGRTYDIRKKTTPKTQPATGGAVTATSSSATQAENQVNGTTVNGDDDEATPVAPTSSHNILTADAQLDTNGSADAAQEPASTLAADEVELATTNGTHEEVDDDEDSESQNRLDKKLKLTTLELERVPLSMQVLVRAIDWTSVTTLTILGCPQHESLWRQLKKHFKPTPVTSHNFGFASATSTSAATSSSLQLNYHMALKSIHTDVTSKALLSFIRETLAPNTLEVLFLQNRRQTDASPLVSIQDIFKSAIKPHRASLTKLLIDGHLRTETEQHQHLEGTHRRRRIWTLTTEILTYLTSGRMTNLREIAFSLHYRDWHTFLQRLPSLTELRSLHIQHIADHVVENLSMYDLAMQVADIVTLRPEVQLCFVGICDKCYEVIESRGNDTASGDLDGFGDASGAGAAGAHASVDGSINGGTDTTSSTSDEEDDDDEDDEEVDSDDEAAGNDIPVNGIPANHDSDDADSDSGDSDDDSLLLDGEPPVSRPPRLRMREIFFYDDKVAIFKARHGRL</sequence>
<feature type="region of interest" description="Disordered" evidence="1">
    <location>
        <begin position="977"/>
        <end position="1065"/>
    </location>
</feature>
<name>A0ABP0BST2_9PEZI</name>
<comment type="caution">
    <text evidence="2">The sequence shown here is derived from an EMBL/GenBank/DDBJ whole genome shotgun (WGS) entry which is preliminary data.</text>
</comment>
<dbReference type="Proteomes" id="UP001642482">
    <property type="component" value="Unassembled WGS sequence"/>
</dbReference>
<feature type="compositionally biased region" description="Pro residues" evidence="1">
    <location>
        <begin position="34"/>
        <end position="46"/>
    </location>
</feature>
<keyword evidence="3" id="KW-1185">Reference proteome</keyword>
<organism evidence="2 3">
    <name type="scientific">Sporothrix eucalyptigena</name>
    <dbReference type="NCBI Taxonomy" id="1812306"/>
    <lineage>
        <taxon>Eukaryota</taxon>
        <taxon>Fungi</taxon>
        <taxon>Dikarya</taxon>
        <taxon>Ascomycota</taxon>
        <taxon>Pezizomycotina</taxon>
        <taxon>Sordariomycetes</taxon>
        <taxon>Sordariomycetidae</taxon>
        <taxon>Ophiostomatales</taxon>
        <taxon>Ophiostomataceae</taxon>
        <taxon>Sporothrix</taxon>
    </lineage>
</organism>
<feature type="compositionally biased region" description="Low complexity" evidence="1">
    <location>
        <begin position="9"/>
        <end position="33"/>
    </location>
</feature>
<feature type="region of interest" description="Disordered" evidence="1">
    <location>
        <begin position="587"/>
        <end position="632"/>
    </location>
</feature>
<dbReference type="PANTHER" id="PTHR18898:SF2">
    <property type="entry name" value="NUCLEOPROTEIN TPR"/>
    <property type="match status" value="1"/>
</dbReference>
<feature type="region of interest" description="Disordered" evidence="1">
    <location>
        <begin position="311"/>
        <end position="333"/>
    </location>
</feature>
<feature type="compositionally biased region" description="Acidic residues" evidence="1">
    <location>
        <begin position="1001"/>
        <end position="1021"/>
    </location>
</feature>
<evidence type="ECO:0000313" key="3">
    <source>
        <dbReference type="Proteomes" id="UP001642482"/>
    </source>
</evidence>
<protein>
    <recommendedName>
        <fullName evidence="4">F-box domain-containing protein</fullName>
    </recommendedName>
</protein>
<feature type="compositionally biased region" description="Low complexity" evidence="1">
    <location>
        <begin position="980"/>
        <end position="1000"/>
    </location>
</feature>